<evidence type="ECO:0000313" key="3">
    <source>
        <dbReference type="Proteomes" id="UP000326354"/>
    </source>
</evidence>
<dbReference type="Proteomes" id="UP000326354">
    <property type="component" value="Chromosome"/>
</dbReference>
<dbReference type="RefSeq" id="WP_173013374.1">
    <property type="nucleotide sequence ID" value="NZ_AP019860.1"/>
</dbReference>
<accession>A0A5S9IP41</accession>
<gene>
    <name evidence="2" type="ORF">UABAM_03464</name>
</gene>
<evidence type="ECO:0000313" key="2">
    <source>
        <dbReference type="EMBL" id="BBM85101.1"/>
    </source>
</evidence>
<dbReference type="Pfam" id="PF08241">
    <property type="entry name" value="Methyltransf_11"/>
    <property type="match status" value="1"/>
</dbReference>
<dbReference type="InterPro" id="IPR029063">
    <property type="entry name" value="SAM-dependent_MTases_sf"/>
</dbReference>
<dbReference type="AlphaFoldDB" id="A0A5S9IP41"/>
<dbReference type="GO" id="GO:0008757">
    <property type="term" value="F:S-adenosylmethionine-dependent methyltransferase activity"/>
    <property type="evidence" value="ECO:0007669"/>
    <property type="project" value="InterPro"/>
</dbReference>
<keyword evidence="2" id="KW-0489">Methyltransferase</keyword>
<keyword evidence="3" id="KW-1185">Reference proteome</keyword>
<dbReference type="Gene3D" id="3.40.50.150">
    <property type="entry name" value="Vaccinia Virus protein VP39"/>
    <property type="match status" value="1"/>
</dbReference>
<reference evidence="2 3" key="1">
    <citation type="submission" date="2019-08" db="EMBL/GenBank/DDBJ databases">
        <title>Complete genome sequence of Candidatus Uab amorphum.</title>
        <authorList>
            <person name="Shiratori T."/>
            <person name="Suzuki S."/>
            <person name="Kakizawa Y."/>
            <person name="Ishida K."/>
        </authorList>
    </citation>
    <scope>NUCLEOTIDE SEQUENCE [LARGE SCALE GENOMIC DNA]</scope>
    <source>
        <strain evidence="2 3">SRT547</strain>
    </source>
</reference>
<dbReference type="GO" id="GO:0032259">
    <property type="term" value="P:methylation"/>
    <property type="evidence" value="ECO:0007669"/>
    <property type="project" value="UniProtKB-KW"/>
</dbReference>
<dbReference type="PANTHER" id="PTHR43591">
    <property type="entry name" value="METHYLTRANSFERASE"/>
    <property type="match status" value="1"/>
</dbReference>
<name>A0A5S9IP41_UABAM</name>
<dbReference type="CDD" id="cd02440">
    <property type="entry name" value="AdoMet_MTases"/>
    <property type="match status" value="1"/>
</dbReference>
<keyword evidence="2" id="KW-0808">Transferase</keyword>
<dbReference type="SUPFAM" id="SSF53335">
    <property type="entry name" value="S-adenosyl-L-methionine-dependent methyltransferases"/>
    <property type="match status" value="1"/>
</dbReference>
<dbReference type="KEGG" id="uam:UABAM_03464"/>
<organism evidence="2 3">
    <name type="scientific">Uabimicrobium amorphum</name>
    <dbReference type="NCBI Taxonomy" id="2596890"/>
    <lineage>
        <taxon>Bacteria</taxon>
        <taxon>Pseudomonadati</taxon>
        <taxon>Planctomycetota</taxon>
        <taxon>Candidatus Uabimicrobiia</taxon>
        <taxon>Candidatus Uabimicrobiales</taxon>
        <taxon>Candidatus Uabimicrobiaceae</taxon>
        <taxon>Candidatus Uabimicrobium</taxon>
    </lineage>
</organism>
<sequence length="235" mass="26957">MKSKRKTELYFEEIGEQFDQWMSMYDVRQRIKLIMKSLPPNSKDMSCLEVGCGSGKISESVVSMVKNLTVVDISEKLAKGVGKSLQVAWGEEDACHLSMANNSFDIVISSECIEHTPNPRRALSEMVRVLKPNGTLVVTSPNKMWYPVLWLSMVLKIRRFEGNENWLFPWSAAKFLKKHNMQVIRCGGCHLFPWQIPLAKKILPLFDRCDKVLYPFMINYGICGRKLESQQSTTE</sequence>
<dbReference type="EMBL" id="AP019860">
    <property type="protein sequence ID" value="BBM85101.1"/>
    <property type="molecule type" value="Genomic_DNA"/>
</dbReference>
<proteinExistence type="predicted"/>
<feature type="domain" description="Methyltransferase type 11" evidence="1">
    <location>
        <begin position="48"/>
        <end position="138"/>
    </location>
</feature>
<evidence type="ECO:0000259" key="1">
    <source>
        <dbReference type="Pfam" id="PF08241"/>
    </source>
</evidence>
<dbReference type="InterPro" id="IPR013216">
    <property type="entry name" value="Methyltransf_11"/>
</dbReference>
<protein>
    <submittedName>
        <fullName evidence="2">Methyltransferase type 11</fullName>
    </submittedName>
</protein>